<keyword evidence="6 8" id="KW-0472">Membrane</keyword>
<evidence type="ECO:0000256" key="5">
    <source>
        <dbReference type="ARBA" id="ARBA00022989"/>
    </source>
</evidence>
<feature type="binding site" evidence="7">
    <location>
        <position position="179"/>
    </location>
    <ligand>
        <name>Mg(2+)</name>
        <dbReference type="ChEBI" id="CHEBI:18420"/>
    </ligand>
</feature>
<comment type="caution">
    <text evidence="9">The sequence shown here is derived from an EMBL/GenBank/DDBJ whole genome shotgun (WGS) entry which is preliminary data.</text>
</comment>
<comment type="subcellular location">
    <subcellularLocation>
        <location evidence="1">Cell membrane</location>
        <topology evidence="1">Multi-pass membrane protein</topology>
    </subcellularLocation>
</comment>
<feature type="transmembrane region" description="Helical" evidence="8">
    <location>
        <begin position="85"/>
        <end position="101"/>
    </location>
</feature>
<feature type="transmembrane region" description="Helical" evidence="8">
    <location>
        <begin position="113"/>
        <end position="134"/>
    </location>
</feature>
<dbReference type="AlphaFoldDB" id="A0A1J4RS55"/>
<evidence type="ECO:0000256" key="7">
    <source>
        <dbReference type="PIRSR" id="PIRSR600715-1"/>
    </source>
</evidence>
<gene>
    <name evidence="9" type="ORF">AUJ40_01145</name>
</gene>
<keyword evidence="5 8" id="KW-1133">Transmembrane helix</keyword>
<feature type="transmembrane region" description="Helical" evidence="8">
    <location>
        <begin position="184"/>
        <end position="204"/>
    </location>
</feature>
<feature type="transmembrane region" description="Helical" evidence="8">
    <location>
        <begin position="335"/>
        <end position="355"/>
    </location>
</feature>
<sequence>MSYILTLLITFILSVVLTGVVRSFALSRGLVFAPRARDSHKKPLPRIGGVAIFTSFLLVSLIYFAAIAPGAEIAQGHWFGLDKKIVGIWLASLVVVTVMLIDDLKGLSALVKLFFQLIAVGVIIASGIGIDFLSNPFGPAINLNSVYIPVNLFGTTYHFSLWSDLLTAVWLIGMMNVVNFIDGVDGLAAGISAIAAVVLFFLSLGVGQPAVAIISIILAAATLGFLLWNFYPAKIFMGDCGSMFLGLMLGVLPLISGGKLATAFLVLGFAIVDGLIVAAVRLLRGKNPLTTPDKTHLHHRFLAAGFTVPQAVLSMYLIAALFGWVALRTTTLNKIIASTILVILVAVLILVLNFIKKRRQNV</sequence>
<dbReference type="InterPro" id="IPR000715">
    <property type="entry name" value="Glycosyl_transferase_4"/>
</dbReference>
<keyword evidence="3" id="KW-0808">Transferase</keyword>
<dbReference type="Proteomes" id="UP000182753">
    <property type="component" value="Unassembled WGS sequence"/>
</dbReference>
<evidence type="ECO:0000256" key="1">
    <source>
        <dbReference type="ARBA" id="ARBA00004651"/>
    </source>
</evidence>
<dbReference type="GO" id="GO:0005886">
    <property type="term" value="C:plasma membrane"/>
    <property type="evidence" value="ECO:0007669"/>
    <property type="project" value="UniProtKB-SubCell"/>
</dbReference>
<keyword evidence="2" id="KW-1003">Cell membrane</keyword>
<dbReference type="EMBL" id="MNUJ01000023">
    <property type="protein sequence ID" value="OIN89848.1"/>
    <property type="molecule type" value="Genomic_DNA"/>
</dbReference>
<dbReference type="Pfam" id="PF00953">
    <property type="entry name" value="Glycos_transf_4"/>
    <property type="match status" value="1"/>
</dbReference>
<dbReference type="CDD" id="cd06853">
    <property type="entry name" value="GT_WecA_like"/>
    <property type="match status" value="1"/>
</dbReference>
<reference evidence="9 10" key="1">
    <citation type="journal article" date="2016" name="Environ. Microbiol.">
        <title>Genomic resolution of a cold subsurface aquifer community provides metabolic insights for novel microbes adapted to high CO concentrations.</title>
        <authorList>
            <person name="Probst A.J."/>
            <person name="Castelle C.J."/>
            <person name="Singh A."/>
            <person name="Brown C.T."/>
            <person name="Anantharaman K."/>
            <person name="Sharon I."/>
            <person name="Hug L.A."/>
            <person name="Burstein D."/>
            <person name="Emerson J.B."/>
            <person name="Thomas B.C."/>
            <person name="Banfield J.F."/>
        </authorList>
    </citation>
    <scope>NUCLEOTIDE SEQUENCE [LARGE SCALE GENOMIC DNA]</scope>
    <source>
        <strain evidence="9">CG1_02_42_45</strain>
    </source>
</reference>
<keyword evidence="7" id="KW-0460">Magnesium</keyword>
<feature type="transmembrane region" description="Helical" evidence="8">
    <location>
        <begin position="235"/>
        <end position="255"/>
    </location>
</feature>
<accession>A0A1J4RS55</accession>
<feature type="transmembrane region" description="Helical" evidence="8">
    <location>
        <begin position="47"/>
        <end position="65"/>
    </location>
</feature>
<evidence type="ECO:0000256" key="4">
    <source>
        <dbReference type="ARBA" id="ARBA00022692"/>
    </source>
</evidence>
<feature type="transmembrane region" description="Helical" evidence="8">
    <location>
        <begin position="146"/>
        <end position="172"/>
    </location>
</feature>
<protein>
    <recommendedName>
        <fullName evidence="11">Undecaprenyl-phosphate alpha-N-acetylglucosaminyl 1-phosphate transferase</fullName>
    </recommendedName>
</protein>
<evidence type="ECO:0000256" key="6">
    <source>
        <dbReference type="ARBA" id="ARBA00023136"/>
    </source>
</evidence>
<evidence type="ECO:0000313" key="10">
    <source>
        <dbReference type="Proteomes" id="UP000182753"/>
    </source>
</evidence>
<dbReference type="GO" id="GO:0046872">
    <property type="term" value="F:metal ion binding"/>
    <property type="evidence" value="ECO:0007669"/>
    <property type="project" value="UniProtKB-KW"/>
</dbReference>
<dbReference type="PROSITE" id="PS01348">
    <property type="entry name" value="MRAY_2"/>
    <property type="match status" value="1"/>
</dbReference>
<feature type="transmembrane region" description="Helical" evidence="8">
    <location>
        <begin position="210"/>
        <end position="228"/>
    </location>
</feature>
<dbReference type="GO" id="GO:0071555">
    <property type="term" value="P:cell wall organization"/>
    <property type="evidence" value="ECO:0007669"/>
    <property type="project" value="TreeGrafter"/>
</dbReference>
<keyword evidence="4 8" id="KW-0812">Transmembrane</keyword>
<evidence type="ECO:0000256" key="3">
    <source>
        <dbReference type="ARBA" id="ARBA00022679"/>
    </source>
</evidence>
<evidence type="ECO:0000256" key="2">
    <source>
        <dbReference type="ARBA" id="ARBA00022475"/>
    </source>
</evidence>
<feature type="transmembrane region" description="Helical" evidence="8">
    <location>
        <begin position="301"/>
        <end position="323"/>
    </location>
</feature>
<organism evidence="9 10">
    <name type="scientific">Candidatus Berkelbacteria bacterium CG1_02_42_45</name>
    <dbReference type="NCBI Taxonomy" id="1805036"/>
    <lineage>
        <taxon>Bacteria</taxon>
        <taxon>Candidatus Berkelbacteria</taxon>
    </lineage>
</organism>
<dbReference type="GO" id="GO:0016780">
    <property type="term" value="F:phosphotransferase activity, for other substituted phosphate groups"/>
    <property type="evidence" value="ECO:0007669"/>
    <property type="project" value="InterPro"/>
</dbReference>
<evidence type="ECO:0008006" key="11">
    <source>
        <dbReference type="Google" id="ProtNLM"/>
    </source>
</evidence>
<feature type="transmembrane region" description="Helical" evidence="8">
    <location>
        <begin position="6"/>
        <end position="26"/>
    </location>
</feature>
<feature type="transmembrane region" description="Helical" evidence="8">
    <location>
        <begin position="261"/>
        <end position="280"/>
    </location>
</feature>
<comment type="cofactor">
    <cofactor evidence="7">
        <name>Mg(2+)</name>
        <dbReference type="ChEBI" id="CHEBI:18420"/>
    </cofactor>
</comment>
<evidence type="ECO:0000313" key="9">
    <source>
        <dbReference type="EMBL" id="OIN89848.1"/>
    </source>
</evidence>
<feature type="binding site" evidence="7">
    <location>
        <position position="239"/>
    </location>
    <ligand>
        <name>Mg(2+)</name>
        <dbReference type="ChEBI" id="CHEBI:18420"/>
    </ligand>
</feature>
<dbReference type="InterPro" id="IPR018480">
    <property type="entry name" value="PNAcMuramoyl-5peptid_Trfase_CS"/>
</dbReference>
<proteinExistence type="predicted"/>
<dbReference type="PANTHER" id="PTHR22926:SF3">
    <property type="entry name" value="UNDECAPRENYL-PHOSPHATE ALPHA-N-ACETYLGLUCOSAMINYL 1-PHOSPHATE TRANSFERASE"/>
    <property type="match status" value="1"/>
</dbReference>
<name>A0A1J4RS55_9BACT</name>
<keyword evidence="7" id="KW-0479">Metal-binding</keyword>
<dbReference type="GO" id="GO:0009103">
    <property type="term" value="P:lipopolysaccharide biosynthetic process"/>
    <property type="evidence" value="ECO:0007669"/>
    <property type="project" value="TreeGrafter"/>
</dbReference>
<evidence type="ECO:0000256" key="8">
    <source>
        <dbReference type="SAM" id="Phobius"/>
    </source>
</evidence>
<dbReference type="GO" id="GO:0044038">
    <property type="term" value="P:cell wall macromolecule biosynthetic process"/>
    <property type="evidence" value="ECO:0007669"/>
    <property type="project" value="TreeGrafter"/>
</dbReference>
<dbReference type="PANTHER" id="PTHR22926">
    <property type="entry name" value="PHOSPHO-N-ACETYLMURAMOYL-PENTAPEPTIDE-TRANSFERASE"/>
    <property type="match status" value="1"/>
</dbReference>